<sequence>MELGGTSFKSDLPILLLLYLQRGTNIQKAILKTREWRSQNERACCQIQDFKAWLQASKANRNNGSDCGFIPGCYCLVINCNYKVYKGPIPIEESAFKAFHSQDSSSLERHSVVSSFYSYD</sequence>
<keyword evidence="2" id="KW-1185">Reference proteome</keyword>
<dbReference type="EMBL" id="JARQZJ010000125">
    <property type="protein sequence ID" value="KAK9890215.1"/>
    <property type="molecule type" value="Genomic_DNA"/>
</dbReference>
<evidence type="ECO:0000313" key="1">
    <source>
        <dbReference type="EMBL" id="KAK9890215.1"/>
    </source>
</evidence>
<organism evidence="1 2">
    <name type="scientific">Henosepilachna vigintioctopunctata</name>
    <dbReference type="NCBI Taxonomy" id="420089"/>
    <lineage>
        <taxon>Eukaryota</taxon>
        <taxon>Metazoa</taxon>
        <taxon>Ecdysozoa</taxon>
        <taxon>Arthropoda</taxon>
        <taxon>Hexapoda</taxon>
        <taxon>Insecta</taxon>
        <taxon>Pterygota</taxon>
        <taxon>Neoptera</taxon>
        <taxon>Endopterygota</taxon>
        <taxon>Coleoptera</taxon>
        <taxon>Polyphaga</taxon>
        <taxon>Cucujiformia</taxon>
        <taxon>Coccinelloidea</taxon>
        <taxon>Coccinellidae</taxon>
        <taxon>Epilachninae</taxon>
        <taxon>Epilachnini</taxon>
        <taxon>Henosepilachna</taxon>
    </lineage>
</organism>
<evidence type="ECO:0000313" key="2">
    <source>
        <dbReference type="Proteomes" id="UP001431783"/>
    </source>
</evidence>
<name>A0AAW1V6F4_9CUCU</name>
<protein>
    <submittedName>
        <fullName evidence="1">Uncharacterized protein</fullName>
    </submittedName>
</protein>
<reference evidence="1 2" key="1">
    <citation type="submission" date="2023-03" db="EMBL/GenBank/DDBJ databases">
        <title>Genome insight into feeding habits of ladybird beetles.</title>
        <authorList>
            <person name="Li H.-S."/>
            <person name="Huang Y.-H."/>
            <person name="Pang H."/>
        </authorList>
    </citation>
    <scope>NUCLEOTIDE SEQUENCE [LARGE SCALE GENOMIC DNA]</scope>
    <source>
        <strain evidence="1">SYSU_2023b</strain>
        <tissue evidence="1">Whole body</tissue>
    </source>
</reference>
<dbReference type="Proteomes" id="UP001431783">
    <property type="component" value="Unassembled WGS sequence"/>
</dbReference>
<dbReference type="AlphaFoldDB" id="A0AAW1V6F4"/>
<gene>
    <name evidence="1" type="ORF">WA026_010324</name>
</gene>
<proteinExistence type="predicted"/>
<comment type="caution">
    <text evidence="1">The sequence shown here is derived from an EMBL/GenBank/DDBJ whole genome shotgun (WGS) entry which is preliminary data.</text>
</comment>
<accession>A0AAW1V6F4</accession>